<dbReference type="InterPro" id="IPR011251">
    <property type="entry name" value="Luciferase-like_dom"/>
</dbReference>
<dbReference type="InterPro" id="IPR036661">
    <property type="entry name" value="Luciferase-like_sf"/>
</dbReference>
<dbReference type="NCBIfam" id="TIGR03858">
    <property type="entry name" value="LLM_2I7G"/>
    <property type="match status" value="1"/>
</dbReference>
<dbReference type="SUPFAM" id="SSF51679">
    <property type="entry name" value="Bacterial luciferase-like"/>
    <property type="match status" value="1"/>
</dbReference>
<dbReference type="InterPro" id="IPR022290">
    <property type="entry name" value="LLM_Atu2307-like"/>
</dbReference>
<keyword evidence="5" id="KW-1185">Reference proteome</keyword>
<organism evidence="4 5">
    <name type="scientific">Microbacterium lacus</name>
    <dbReference type="NCBI Taxonomy" id="415217"/>
    <lineage>
        <taxon>Bacteria</taxon>
        <taxon>Bacillati</taxon>
        <taxon>Actinomycetota</taxon>
        <taxon>Actinomycetes</taxon>
        <taxon>Micrococcales</taxon>
        <taxon>Microbacteriaceae</taxon>
        <taxon>Microbacterium</taxon>
    </lineage>
</organism>
<feature type="domain" description="Luciferase-like" evidence="3">
    <location>
        <begin position="14"/>
        <end position="304"/>
    </location>
</feature>
<evidence type="ECO:0000313" key="4">
    <source>
        <dbReference type="EMBL" id="GAA1673333.1"/>
    </source>
</evidence>
<accession>A0ABN2GLL3</accession>
<evidence type="ECO:0000259" key="3">
    <source>
        <dbReference type="Pfam" id="PF00296"/>
    </source>
</evidence>
<dbReference type="RefSeq" id="WP_344053497.1">
    <property type="nucleotide sequence ID" value="NZ_BAAAPK010000001.1"/>
</dbReference>
<evidence type="ECO:0000313" key="5">
    <source>
        <dbReference type="Proteomes" id="UP001500596"/>
    </source>
</evidence>
<dbReference type="PANTHER" id="PTHR30137">
    <property type="entry name" value="LUCIFERASE-LIKE MONOOXYGENASE"/>
    <property type="match status" value="1"/>
</dbReference>
<protein>
    <submittedName>
        <fullName evidence="4">LLM class flavin-dependent oxidoreductase</fullName>
    </submittedName>
</protein>
<dbReference type="Proteomes" id="UP001500596">
    <property type="component" value="Unassembled WGS sequence"/>
</dbReference>
<keyword evidence="1" id="KW-0560">Oxidoreductase</keyword>
<evidence type="ECO:0000256" key="1">
    <source>
        <dbReference type="ARBA" id="ARBA00023002"/>
    </source>
</evidence>
<reference evidence="4 5" key="1">
    <citation type="journal article" date="2019" name="Int. J. Syst. Evol. Microbiol.">
        <title>The Global Catalogue of Microorganisms (GCM) 10K type strain sequencing project: providing services to taxonomists for standard genome sequencing and annotation.</title>
        <authorList>
            <consortium name="The Broad Institute Genomics Platform"/>
            <consortium name="The Broad Institute Genome Sequencing Center for Infectious Disease"/>
            <person name="Wu L."/>
            <person name="Ma J."/>
        </authorList>
    </citation>
    <scope>NUCLEOTIDE SEQUENCE [LARGE SCALE GENOMIC DNA]</scope>
    <source>
        <strain evidence="4 5">JCM 15575</strain>
    </source>
</reference>
<dbReference type="EMBL" id="BAAAPK010000001">
    <property type="protein sequence ID" value="GAA1673333.1"/>
    <property type="molecule type" value="Genomic_DNA"/>
</dbReference>
<dbReference type="Pfam" id="PF00296">
    <property type="entry name" value="Bac_luciferase"/>
    <property type="match status" value="1"/>
</dbReference>
<comment type="caution">
    <text evidence="4">The sequence shown here is derived from an EMBL/GenBank/DDBJ whole genome shotgun (WGS) entry which is preliminary data.</text>
</comment>
<evidence type="ECO:0000256" key="2">
    <source>
        <dbReference type="ARBA" id="ARBA00023033"/>
    </source>
</evidence>
<name>A0ABN2GLL3_9MICO</name>
<dbReference type="Gene3D" id="3.20.20.30">
    <property type="entry name" value="Luciferase-like domain"/>
    <property type="match status" value="1"/>
</dbReference>
<keyword evidence="2" id="KW-0503">Monooxygenase</keyword>
<proteinExistence type="predicted"/>
<gene>
    <name evidence="4" type="ORF">GCM10009807_16820</name>
</gene>
<sequence length="343" mass="37497">MNEIQLGLDTFGDVTKDAAGARLSDAQTIRNVVDQAVLADEVGLAFFGVGEHHRPEFAISSPEIVLAAAAARTRDIHLGTAVTVLSSDDPVRVYERFATLDAVSNGRAEVILGRGSFIESFPLFGYDLRDYETLFEEKLDLFSQLMTEKPVTWQGTKRAALDAADVYPKTENGLTAWVGVGGSPESVVRAARYGYGLMLAIIGGPAHRFRPFVDLYHRSLDSFGIGARPVGIHSPGHIAETDQQAWDEAYEGFEAMNNTIGRERGWPPYSRARFQHDVGPEGALYVGSPETVARKIATTVKTLGSTRFDMKFSTGTLSHDKLMRSIELYGAKVQPLVRDILSS</sequence>
<dbReference type="CDD" id="cd00347">
    <property type="entry name" value="Flavin_utilizing_monoxygenases"/>
    <property type="match status" value="1"/>
</dbReference>
<dbReference type="PANTHER" id="PTHR30137:SF8">
    <property type="entry name" value="BLR5498 PROTEIN"/>
    <property type="match status" value="1"/>
</dbReference>
<dbReference type="InterPro" id="IPR050766">
    <property type="entry name" value="Bact_Lucif_Oxidored"/>
</dbReference>